<accession>A0AAW1QMK8</accession>
<keyword evidence="8" id="KW-1185">Reference proteome</keyword>
<dbReference type="AlphaFoldDB" id="A0AAW1QMK8"/>
<evidence type="ECO:0000256" key="4">
    <source>
        <dbReference type="SAM" id="MobiDB-lite"/>
    </source>
</evidence>
<dbReference type="Pfam" id="PF25320">
    <property type="entry name" value="TELO2_ARM"/>
    <property type="match status" value="1"/>
</dbReference>
<dbReference type="GO" id="GO:0042162">
    <property type="term" value="F:telomeric DNA binding"/>
    <property type="evidence" value="ECO:0007669"/>
    <property type="project" value="TreeGrafter"/>
</dbReference>
<evidence type="ECO:0000259" key="5">
    <source>
        <dbReference type="Pfam" id="PF10193"/>
    </source>
</evidence>
<dbReference type="InterPro" id="IPR057348">
    <property type="entry name" value="TELO2_ARM"/>
</dbReference>
<dbReference type="InterPro" id="IPR051970">
    <property type="entry name" value="TEL2_Regulation"/>
</dbReference>
<keyword evidence="3" id="KW-0963">Cytoplasm</keyword>
<dbReference type="GO" id="GO:0051083">
    <property type="term" value="P:'de novo' cotranslational protein folding"/>
    <property type="evidence" value="ECO:0007669"/>
    <property type="project" value="TreeGrafter"/>
</dbReference>
<dbReference type="GO" id="GO:0051879">
    <property type="term" value="F:Hsp90 protein binding"/>
    <property type="evidence" value="ECO:0007669"/>
    <property type="project" value="TreeGrafter"/>
</dbReference>
<sequence>MELQLERALVELVGQHVGLLCKQLEAAKEVSEVRKLLRSAVDALFSHHFALLADALLSVVAPEWLACFPTRDRAALFDIFFERAPSAALLQALVAHLSTVQLLPGAPSRRDGAALVTAVAADVAAAHLAARFAGPTSSGVADLGRHMAVRYLLADKLLLQRAALKLAQAWGSEATTQRLPSQQQAYMTAALGDLLARLGGPALERTPGLLPALIAGVGTRLDSPLPSVRRQGMRVGNCFSRVLDPARAPLFGDEESCAPLPDEGWPEPVELPGRRAGNRGGAERLDGIAAEPPAPPQVDPDEPAASAWATGATWGDLACAAREDVGRPVSETDSDDDSLQPYDLSEGPDEGPDGGDRPVQLREVAAALRKADDPQALLKALAAVQPLIEAEPVELSHYAGELARALLYTRAPDWAEREAERDEDRPETQRLGATVALLSAAPAPAGATLVDQAFSPHLDLHQRLFILESLASSARALTRSPVGVSRRWGVRALAKLQAPPARTRRNRFPEVAAAWTEGLLAGCHAETHGVDLFGRDALLLGRLLTTLGTLVECAAPAPVTAHLAAAVLELLSAPSVHAHPQPFVRRSALVAASQVVGALPSARLAGALAGGPGGESDLGLLTRLEWLRGWAARAAQADEDGHCRLLASACLSMQGRLAAEALAVMDSGEDLRVGLEAPQIVMPSSTSMSTSIAF</sequence>
<dbReference type="GO" id="GO:0005829">
    <property type="term" value="C:cytosol"/>
    <property type="evidence" value="ECO:0007669"/>
    <property type="project" value="TreeGrafter"/>
</dbReference>
<feature type="region of interest" description="Disordered" evidence="4">
    <location>
        <begin position="257"/>
        <end position="304"/>
    </location>
</feature>
<evidence type="ECO:0000256" key="3">
    <source>
        <dbReference type="ARBA" id="ARBA00022490"/>
    </source>
</evidence>
<proteinExistence type="inferred from homology"/>
<comment type="similarity">
    <text evidence="2">Belongs to the TEL2 family.</text>
</comment>
<evidence type="ECO:0000259" key="6">
    <source>
        <dbReference type="Pfam" id="PF25320"/>
    </source>
</evidence>
<protein>
    <recommendedName>
        <fullName evidence="9">Telomere length regulation protein conserved domain-containing protein</fullName>
    </recommendedName>
</protein>
<organism evidence="7 8">
    <name type="scientific">Elliptochloris bilobata</name>
    <dbReference type="NCBI Taxonomy" id="381761"/>
    <lineage>
        <taxon>Eukaryota</taxon>
        <taxon>Viridiplantae</taxon>
        <taxon>Chlorophyta</taxon>
        <taxon>core chlorophytes</taxon>
        <taxon>Trebouxiophyceae</taxon>
        <taxon>Trebouxiophyceae incertae sedis</taxon>
        <taxon>Elliptochloris clade</taxon>
        <taxon>Elliptochloris</taxon>
    </lineage>
</organism>
<evidence type="ECO:0000256" key="1">
    <source>
        <dbReference type="ARBA" id="ARBA00004496"/>
    </source>
</evidence>
<dbReference type="InterPro" id="IPR019337">
    <property type="entry name" value="Telomere_length_regulation_dom"/>
</dbReference>
<dbReference type="PANTHER" id="PTHR15830">
    <property type="entry name" value="TELOMERE LENGTH REGULATION PROTEIN TEL2 FAMILY MEMBER"/>
    <property type="match status" value="1"/>
</dbReference>
<dbReference type="PANTHER" id="PTHR15830:SF10">
    <property type="entry name" value="TELOMERE LENGTH REGULATION PROTEIN TEL2 HOMOLOG"/>
    <property type="match status" value="1"/>
</dbReference>
<evidence type="ECO:0008006" key="9">
    <source>
        <dbReference type="Google" id="ProtNLM"/>
    </source>
</evidence>
<feature type="domain" description="Telomere length regulation protein conserved" evidence="5">
    <location>
        <begin position="358"/>
        <end position="474"/>
    </location>
</feature>
<gene>
    <name evidence="7" type="ORF">WJX81_003452</name>
</gene>
<reference evidence="7 8" key="1">
    <citation type="journal article" date="2024" name="Nat. Commun.">
        <title>Phylogenomics reveals the evolutionary origins of lichenization in chlorophyte algae.</title>
        <authorList>
            <person name="Puginier C."/>
            <person name="Libourel C."/>
            <person name="Otte J."/>
            <person name="Skaloud P."/>
            <person name="Haon M."/>
            <person name="Grisel S."/>
            <person name="Petersen M."/>
            <person name="Berrin J.G."/>
            <person name="Delaux P.M."/>
            <person name="Dal Grande F."/>
            <person name="Keller J."/>
        </authorList>
    </citation>
    <scope>NUCLEOTIDE SEQUENCE [LARGE SCALE GENOMIC DNA]</scope>
    <source>
        <strain evidence="7 8">SAG 245.80</strain>
    </source>
</reference>
<feature type="region of interest" description="Disordered" evidence="4">
    <location>
        <begin position="325"/>
        <end position="358"/>
    </location>
</feature>
<comment type="caution">
    <text evidence="7">The sequence shown here is derived from an EMBL/GenBank/DDBJ whole genome shotgun (WGS) entry which is preliminary data.</text>
</comment>
<evidence type="ECO:0000256" key="2">
    <source>
        <dbReference type="ARBA" id="ARBA00006133"/>
    </source>
</evidence>
<dbReference type="Pfam" id="PF10193">
    <property type="entry name" value="Telomere_reg-2"/>
    <property type="match status" value="1"/>
</dbReference>
<dbReference type="InterPro" id="IPR038528">
    <property type="entry name" value="TEL2_C_sf"/>
</dbReference>
<evidence type="ECO:0000313" key="8">
    <source>
        <dbReference type="Proteomes" id="UP001445335"/>
    </source>
</evidence>
<dbReference type="EMBL" id="JALJOU010000086">
    <property type="protein sequence ID" value="KAK9822493.1"/>
    <property type="molecule type" value="Genomic_DNA"/>
</dbReference>
<comment type="subcellular location">
    <subcellularLocation>
        <location evidence="1">Cytoplasm</location>
    </subcellularLocation>
</comment>
<name>A0AAW1QMK8_9CHLO</name>
<feature type="domain" description="TELO2 ARM repeat" evidence="6">
    <location>
        <begin position="163"/>
        <end position="256"/>
    </location>
</feature>
<dbReference type="Proteomes" id="UP001445335">
    <property type="component" value="Unassembled WGS sequence"/>
</dbReference>
<dbReference type="Gene3D" id="1.25.40.720">
    <property type="entry name" value="Telomere length regulation protein 2, C-terminal domain"/>
    <property type="match status" value="1"/>
</dbReference>
<evidence type="ECO:0000313" key="7">
    <source>
        <dbReference type="EMBL" id="KAK9822493.1"/>
    </source>
</evidence>